<dbReference type="OrthoDB" id="3433125at2759"/>
<dbReference type="InterPro" id="IPR053221">
    <property type="entry name" value="Burnettramic_acid_biosynth"/>
</dbReference>
<dbReference type="Proteomes" id="UP000053342">
    <property type="component" value="Unassembled WGS sequence"/>
</dbReference>
<protein>
    <submittedName>
        <fullName evidence="2">Uncharacterized protein</fullName>
    </submittedName>
</protein>
<organism evidence="2 3">
    <name type="scientific">Exophiala oligosperma</name>
    <dbReference type="NCBI Taxonomy" id="215243"/>
    <lineage>
        <taxon>Eukaryota</taxon>
        <taxon>Fungi</taxon>
        <taxon>Dikarya</taxon>
        <taxon>Ascomycota</taxon>
        <taxon>Pezizomycotina</taxon>
        <taxon>Eurotiomycetes</taxon>
        <taxon>Chaetothyriomycetidae</taxon>
        <taxon>Chaetothyriales</taxon>
        <taxon>Herpotrichiellaceae</taxon>
        <taxon>Exophiala</taxon>
    </lineage>
</organism>
<evidence type="ECO:0000313" key="2">
    <source>
        <dbReference type="EMBL" id="KIW48616.1"/>
    </source>
</evidence>
<feature type="region of interest" description="Disordered" evidence="1">
    <location>
        <begin position="1"/>
        <end position="71"/>
    </location>
</feature>
<evidence type="ECO:0000313" key="3">
    <source>
        <dbReference type="Proteomes" id="UP000053342"/>
    </source>
</evidence>
<sequence>MNASRDRRKPAEDESDSSVEYEDEVGPQQSGDSLLNKFIQSHSQTSDSAARHRASKPHLSHPVVITQRRPGDKKRGFIKAYAPALEQYGIDQDTFVEFIRATNKAMQENKWLVAVQLAAAGTGLVPNHIALGVSIAVQFVAGAIAQAEAKWRTNSFLDRINNEFFRPRGLFCLLMSYNPIALEKKDAPDEVDAVSKAVSTSPKPAFASRAKRNLRNPVAATVEGEENLPAVTAPLVYLDKTNTDESRSGGNPGEKQKIGDRLNKYFDKRAQARYAKESNGDILSNPEPAKFKNRYLDPTSAASNGGLLGLVSGGKLTRDPEKAKQSMQARFESQEKAIREQQSTVMARLQQQLQAMNLSPEQQQQYTKQYQDMYDLQLQQIQQQSDLVAKGNLQRRIVKDVLYLMIVDMPSDEEMEVARSQLKTSGHTRATDGMNFATVGV</sequence>
<dbReference type="PANTHER" id="PTHR38887">
    <property type="entry name" value="CHROMOSOME 21, WHOLE GENOME SHOTGUN SEQUENCE"/>
    <property type="match status" value="1"/>
</dbReference>
<name>A0A0D2B8U1_9EURO</name>
<dbReference type="RefSeq" id="XP_016268832.1">
    <property type="nucleotide sequence ID" value="XM_016401779.1"/>
</dbReference>
<feature type="compositionally biased region" description="Polar residues" evidence="1">
    <location>
        <begin position="27"/>
        <end position="48"/>
    </location>
</feature>
<accession>A0A0D2B8U1</accession>
<dbReference type="EMBL" id="KN847332">
    <property type="protein sequence ID" value="KIW48616.1"/>
    <property type="molecule type" value="Genomic_DNA"/>
</dbReference>
<keyword evidence="3" id="KW-1185">Reference proteome</keyword>
<dbReference type="GeneID" id="27353261"/>
<gene>
    <name evidence="2" type="ORF">PV06_01187</name>
</gene>
<dbReference type="STRING" id="215243.A0A0D2B8U1"/>
<evidence type="ECO:0000256" key="1">
    <source>
        <dbReference type="SAM" id="MobiDB-lite"/>
    </source>
</evidence>
<dbReference type="AlphaFoldDB" id="A0A0D2B8U1"/>
<feature type="compositionally biased region" description="Acidic residues" evidence="1">
    <location>
        <begin position="13"/>
        <end position="25"/>
    </location>
</feature>
<reference evidence="2 3" key="1">
    <citation type="submission" date="2015-01" db="EMBL/GenBank/DDBJ databases">
        <title>The Genome Sequence of Exophiala oligosperma CBS72588.</title>
        <authorList>
            <consortium name="The Broad Institute Genomics Platform"/>
            <person name="Cuomo C."/>
            <person name="de Hoog S."/>
            <person name="Gorbushina A."/>
            <person name="Stielow B."/>
            <person name="Teixiera M."/>
            <person name="Abouelleil A."/>
            <person name="Chapman S.B."/>
            <person name="Priest M."/>
            <person name="Young S.K."/>
            <person name="Wortman J."/>
            <person name="Nusbaum C."/>
            <person name="Birren B."/>
        </authorList>
    </citation>
    <scope>NUCLEOTIDE SEQUENCE [LARGE SCALE GENOMIC DNA]</scope>
    <source>
        <strain evidence="2 3">CBS 72588</strain>
    </source>
</reference>
<proteinExistence type="predicted"/>
<dbReference type="VEuPathDB" id="FungiDB:PV06_01187"/>
<dbReference type="PANTHER" id="PTHR38887:SF1">
    <property type="entry name" value="RAS MODIFICATION PROTEIN ERF4"/>
    <property type="match status" value="1"/>
</dbReference>